<keyword evidence="8" id="KW-1133">Transmembrane helix</keyword>
<dbReference type="AlphaFoldDB" id="A0A286XIX8"/>
<evidence type="ECO:0000256" key="3">
    <source>
        <dbReference type="ARBA" id="ARBA00022729"/>
    </source>
</evidence>
<dbReference type="InParanoid" id="A0A286XIX8"/>
<dbReference type="Proteomes" id="UP000005447">
    <property type="component" value="Unassembled WGS sequence"/>
</dbReference>
<proteinExistence type="predicted"/>
<dbReference type="GeneTree" id="ENSGT00940000162923"/>
<dbReference type="EMBL" id="AAKN02047290">
    <property type="status" value="NOT_ANNOTATED_CDS"/>
    <property type="molecule type" value="Genomic_DNA"/>
</dbReference>
<keyword evidence="7" id="KW-0675">Receptor</keyword>
<dbReference type="FunFam" id="2.60.40.10:FF:000370">
    <property type="entry name" value="CMRF35-like molecule 1"/>
    <property type="match status" value="1"/>
</dbReference>
<dbReference type="SUPFAM" id="SSF48726">
    <property type="entry name" value="Immunoglobulin"/>
    <property type="match status" value="1"/>
</dbReference>
<dbReference type="GO" id="GO:0005886">
    <property type="term" value="C:plasma membrane"/>
    <property type="evidence" value="ECO:0007669"/>
    <property type="project" value="UniProtKB-SubCell"/>
</dbReference>
<dbReference type="GO" id="GO:0002376">
    <property type="term" value="P:immune system process"/>
    <property type="evidence" value="ECO:0007669"/>
    <property type="project" value="UniProtKB-KW"/>
</dbReference>
<dbReference type="Ensembl" id="ENSCPOT00000035649.1">
    <property type="protein sequence ID" value="ENSCPOP00000025409.1"/>
    <property type="gene ID" value="ENSCPOG00000038474.1"/>
</dbReference>
<protein>
    <recommendedName>
        <fullName evidence="9">Immunoglobulin V-set domain-containing protein</fullName>
    </recommendedName>
</protein>
<dbReference type="PANTHER" id="PTHR11860">
    <property type="entry name" value="POLYMERIC-IMMUNOGLOBULIN RECEPTOR"/>
    <property type="match status" value="1"/>
</dbReference>
<feature type="domain" description="Immunoglobulin V-set" evidence="9">
    <location>
        <begin position="17"/>
        <end position="106"/>
    </location>
</feature>
<keyword evidence="4" id="KW-0391">Immunity</keyword>
<keyword evidence="11" id="KW-1185">Reference proteome</keyword>
<evidence type="ECO:0000259" key="9">
    <source>
        <dbReference type="Pfam" id="PF07686"/>
    </source>
</evidence>
<dbReference type="GO" id="GO:0004888">
    <property type="term" value="F:transmembrane signaling receptor activity"/>
    <property type="evidence" value="ECO:0007669"/>
    <property type="project" value="TreeGrafter"/>
</dbReference>
<evidence type="ECO:0000256" key="2">
    <source>
        <dbReference type="ARBA" id="ARBA00022692"/>
    </source>
</evidence>
<comment type="subcellular location">
    <subcellularLocation>
        <location evidence="1">Cell membrane</location>
        <topology evidence="1">Single-pass type I membrane protein</topology>
    </subcellularLocation>
</comment>
<evidence type="ECO:0000256" key="1">
    <source>
        <dbReference type="ARBA" id="ARBA00004251"/>
    </source>
</evidence>
<dbReference type="OMA" id="WCRIQTV"/>
<keyword evidence="3" id="KW-0732">Signal</keyword>
<name>A0A286XIX8_CAVPO</name>
<dbReference type="InterPro" id="IPR050671">
    <property type="entry name" value="CD300_family_receptors"/>
</dbReference>
<dbReference type="VEuPathDB" id="HostDB:ENSCPOG00000038474"/>
<keyword evidence="2 8" id="KW-0812">Transmembrane</keyword>
<evidence type="ECO:0000256" key="8">
    <source>
        <dbReference type="SAM" id="Phobius"/>
    </source>
</evidence>
<dbReference type="Gene3D" id="2.60.40.10">
    <property type="entry name" value="Immunoglobulins"/>
    <property type="match status" value="1"/>
</dbReference>
<dbReference type="InterPro" id="IPR013783">
    <property type="entry name" value="Ig-like_fold"/>
</dbReference>
<dbReference type="STRING" id="10141.ENSCPOP00000025409"/>
<dbReference type="CDD" id="cd05716">
    <property type="entry name" value="IgV_pIgR_like"/>
    <property type="match status" value="1"/>
</dbReference>
<reference evidence="10" key="3">
    <citation type="submission" date="2025-09" db="UniProtKB">
        <authorList>
            <consortium name="Ensembl"/>
        </authorList>
    </citation>
    <scope>IDENTIFICATION</scope>
    <source>
        <strain evidence="10">2N</strain>
    </source>
</reference>
<reference evidence="10" key="2">
    <citation type="submission" date="2025-08" db="UniProtKB">
        <authorList>
            <consortium name="Ensembl"/>
        </authorList>
    </citation>
    <scope>IDENTIFICATION</scope>
    <source>
        <strain evidence="10">2N</strain>
    </source>
</reference>
<dbReference type="Pfam" id="PF07686">
    <property type="entry name" value="V-set"/>
    <property type="match status" value="1"/>
</dbReference>
<accession>A0A286XIX8</accession>
<evidence type="ECO:0000256" key="4">
    <source>
        <dbReference type="ARBA" id="ARBA00022859"/>
    </source>
</evidence>
<sequence length="187" mass="21033">RDSCAGYLNLGCLALTGPGYVKGIEGTTLHVHCRYDVGYKGYKKYWCRGEHDIGCKNIVGTKGGETVERNGHVSIRDHADDLTMTVTMEDLQEHDAGTYWCKIQTMWIWDELSRDVAEMVKVNVILATTPVVSTLLPTTHTFRQNVSIEVSTLYTRSPLTGLHLLLLVFLKLPVFLSILCAVFWVNR</sequence>
<dbReference type="Bgee" id="ENSCPOG00000038474">
    <property type="expression patterns" value="Expressed in frontal cortex and 4 other cell types or tissues"/>
</dbReference>
<keyword evidence="6" id="KW-1015">Disulfide bond</keyword>
<dbReference type="PANTHER" id="PTHR11860:SF89">
    <property type="entry name" value="CMRF35-LIKE MOLECULE 2"/>
    <property type="match status" value="1"/>
</dbReference>
<reference evidence="11" key="1">
    <citation type="journal article" date="2011" name="Nature">
        <title>A high-resolution map of human evolutionary constraint using 29 mammals.</title>
        <authorList>
            <person name="Lindblad-Toh K."/>
            <person name="Garber M."/>
            <person name="Zuk O."/>
            <person name="Lin M.F."/>
            <person name="Parker B.J."/>
            <person name="Washietl S."/>
            <person name="Kheradpour P."/>
            <person name="Ernst J."/>
            <person name="Jordan G."/>
            <person name="Mauceli E."/>
            <person name="Ward L.D."/>
            <person name="Lowe C.B."/>
            <person name="Holloway A.K."/>
            <person name="Clamp M."/>
            <person name="Gnerre S."/>
            <person name="Alfoldi J."/>
            <person name="Beal K."/>
            <person name="Chang J."/>
            <person name="Clawson H."/>
            <person name="Cuff J."/>
            <person name="Di Palma F."/>
            <person name="Fitzgerald S."/>
            <person name="Flicek P."/>
            <person name="Guttman M."/>
            <person name="Hubisz M.J."/>
            <person name="Jaffe D.B."/>
            <person name="Jungreis I."/>
            <person name="Kent W.J."/>
            <person name="Kostka D."/>
            <person name="Lara M."/>
            <person name="Martins A.L."/>
            <person name="Massingham T."/>
            <person name="Moltke I."/>
            <person name="Raney B.J."/>
            <person name="Rasmussen M.D."/>
            <person name="Robinson J."/>
            <person name="Stark A."/>
            <person name="Vilella A.J."/>
            <person name="Wen J."/>
            <person name="Xie X."/>
            <person name="Zody M.C."/>
            <person name="Baldwin J."/>
            <person name="Bloom T."/>
            <person name="Chin C.W."/>
            <person name="Heiman D."/>
            <person name="Nicol R."/>
            <person name="Nusbaum C."/>
            <person name="Young S."/>
            <person name="Wilkinson J."/>
            <person name="Worley K.C."/>
            <person name="Kovar C.L."/>
            <person name="Muzny D.M."/>
            <person name="Gibbs R.A."/>
            <person name="Cree A."/>
            <person name="Dihn H.H."/>
            <person name="Fowler G."/>
            <person name="Jhangiani S."/>
            <person name="Joshi V."/>
            <person name="Lee S."/>
            <person name="Lewis L.R."/>
            <person name="Nazareth L.V."/>
            <person name="Okwuonu G."/>
            <person name="Santibanez J."/>
            <person name="Warren W.C."/>
            <person name="Mardis E.R."/>
            <person name="Weinstock G.M."/>
            <person name="Wilson R.K."/>
            <person name="Delehaunty K."/>
            <person name="Dooling D."/>
            <person name="Fronik C."/>
            <person name="Fulton L."/>
            <person name="Fulton B."/>
            <person name="Graves T."/>
            <person name="Minx P."/>
            <person name="Sodergren E."/>
            <person name="Birney E."/>
            <person name="Margulies E.H."/>
            <person name="Herrero J."/>
            <person name="Green E.D."/>
            <person name="Haussler D."/>
            <person name="Siepel A."/>
            <person name="Goldman N."/>
            <person name="Pollard K.S."/>
            <person name="Pedersen J.S."/>
            <person name="Lander E.S."/>
            <person name="Kellis M."/>
        </authorList>
    </citation>
    <scope>NUCLEOTIDE SEQUENCE [LARGE SCALE GENOMIC DNA]</scope>
    <source>
        <strain evidence="11">2N</strain>
    </source>
</reference>
<evidence type="ECO:0000313" key="11">
    <source>
        <dbReference type="Proteomes" id="UP000005447"/>
    </source>
</evidence>
<keyword evidence="5 8" id="KW-0472">Membrane</keyword>
<dbReference type="InterPro" id="IPR013106">
    <property type="entry name" value="Ig_V-set"/>
</dbReference>
<evidence type="ECO:0000313" key="10">
    <source>
        <dbReference type="Ensembl" id="ENSCPOP00000025409.1"/>
    </source>
</evidence>
<evidence type="ECO:0000256" key="5">
    <source>
        <dbReference type="ARBA" id="ARBA00023136"/>
    </source>
</evidence>
<evidence type="ECO:0000256" key="7">
    <source>
        <dbReference type="ARBA" id="ARBA00023170"/>
    </source>
</evidence>
<dbReference type="FunCoup" id="A0A286XIX8">
    <property type="interactions" value="581"/>
</dbReference>
<evidence type="ECO:0000256" key="6">
    <source>
        <dbReference type="ARBA" id="ARBA00023157"/>
    </source>
</evidence>
<feature type="transmembrane region" description="Helical" evidence="8">
    <location>
        <begin position="164"/>
        <end position="185"/>
    </location>
</feature>
<organism evidence="10 11">
    <name type="scientific">Cavia porcellus</name>
    <name type="common">Guinea pig</name>
    <dbReference type="NCBI Taxonomy" id="10141"/>
    <lineage>
        <taxon>Eukaryota</taxon>
        <taxon>Metazoa</taxon>
        <taxon>Chordata</taxon>
        <taxon>Craniata</taxon>
        <taxon>Vertebrata</taxon>
        <taxon>Euteleostomi</taxon>
        <taxon>Mammalia</taxon>
        <taxon>Eutheria</taxon>
        <taxon>Euarchontoglires</taxon>
        <taxon>Glires</taxon>
        <taxon>Rodentia</taxon>
        <taxon>Hystricomorpha</taxon>
        <taxon>Caviidae</taxon>
        <taxon>Cavia</taxon>
    </lineage>
</organism>
<dbReference type="InterPro" id="IPR036179">
    <property type="entry name" value="Ig-like_dom_sf"/>
</dbReference>